<reference evidence="1 3" key="1">
    <citation type="submission" date="2019-08" db="EMBL/GenBank/DDBJ databases">
        <authorList>
            <person name="Chang H.C."/>
            <person name="Mun S.Y."/>
        </authorList>
    </citation>
    <scope>NUCLEOTIDE SEQUENCE [LARGE SCALE GENOMIC DNA]</scope>
    <source>
        <strain evidence="1 3">SK</strain>
    </source>
</reference>
<dbReference type="AlphaFoldDB" id="A0A7H1MJW8"/>
<name>A0A7H1MJW8_9LACO</name>
<dbReference type="OMA" id="HSLKINQ"/>
<dbReference type="EMBL" id="CP043431">
    <property type="protein sequence ID" value="QNT63763.1"/>
    <property type="molecule type" value="Genomic_DNA"/>
</dbReference>
<dbReference type="GO" id="GO:0003677">
    <property type="term" value="F:DNA binding"/>
    <property type="evidence" value="ECO:0007669"/>
    <property type="project" value="UniProtKB-KW"/>
</dbReference>
<evidence type="ECO:0000313" key="1">
    <source>
        <dbReference type="EMBL" id="QNT63754.1"/>
    </source>
</evidence>
<accession>A0A7H1MJW8</accession>
<keyword evidence="3" id="KW-1185">Reference proteome</keyword>
<sequence length="184" mass="21273">MTNQVNNKYEKEIQRADYEHHHPTAGAMIGHIVANLTIHSLKIKQTALFAPDNTQLFLNQFAKDWYCTEQNFIWELSQSLRDENDLVPTTQKDMQEYTGLVEDASIKYQSGSDQLFDLVKDFDSQLLYVTKGITLAQKEQHFGESKQLEQLYIWVKAQIAQGQLFLGHDIKEGLYIEIEDGDDE</sequence>
<keyword evidence="1" id="KW-0238">DNA-binding</keyword>
<evidence type="ECO:0000313" key="2">
    <source>
        <dbReference type="EMBL" id="QNT63763.1"/>
    </source>
</evidence>
<protein>
    <submittedName>
        <fullName evidence="1">DNA-binding protein</fullName>
    </submittedName>
</protein>
<dbReference type="RefSeq" id="WP_006844804.1">
    <property type="nucleotide sequence ID" value="NZ_CP026847.1"/>
</dbReference>
<dbReference type="EMBL" id="CP043431">
    <property type="protein sequence ID" value="QNT63754.1"/>
    <property type="molecule type" value="Genomic_DNA"/>
</dbReference>
<evidence type="ECO:0000313" key="3">
    <source>
        <dbReference type="Proteomes" id="UP000516446"/>
    </source>
</evidence>
<proteinExistence type="predicted"/>
<gene>
    <name evidence="1" type="ORF">FY536_00015</name>
    <name evidence="2" type="ORF">FY536_00090</name>
</gene>
<dbReference type="Proteomes" id="UP000516446">
    <property type="component" value="Chromosome"/>
</dbReference>
<dbReference type="Gene3D" id="1.20.1260.10">
    <property type="match status" value="1"/>
</dbReference>
<dbReference type="InterPro" id="IPR009078">
    <property type="entry name" value="Ferritin-like_SF"/>
</dbReference>
<organism evidence="1 3">
    <name type="scientific">Weissella koreensis</name>
    <dbReference type="NCBI Taxonomy" id="165096"/>
    <lineage>
        <taxon>Bacteria</taxon>
        <taxon>Bacillati</taxon>
        <taxon>Bacillota</taxon>
        <taxon>Bacilli</taxon>
        <taxon>Lactobacillales</taxon>
        <taxon>Lactobacillaceae</taxon>
        <taxon>Weissella</taxon>
    </lineage>
</organism>
<dbReference type="InterPro" id="IPR012347">
    <property type="entry name" value="Ferritin-like"/>
</dbReference>
<dbReference type="SUPFAM" id="SSF47240">
    <property type="entry name" value="Ferritin-like"/>
    <property type="match status" value="1"/>
</dbReference>